<evidence type="ECO:0000256" key="3">
    <source>
        <dbReference type="SAM" id="SignalP"/>
    </source>
</evidence>
<dbReference type="PANTHER" id="PTHR43037:SF5">
    <property type="entry name" value="FERULOYL ESTERASE"/>
    <property type="match status" value="1"/>
</dbReference>
<evidence type="ECO:0000256" key="2">
    <source>
        <dbReference type="ARBA" id="ARBA00022801"/>
    </source>
</evidence>
<dbReference type="KEGG" id="amd:AMED_3738"/>
<dbReference type="OrthoDB" id="9767239at2"/>
<dbReference type="SUPFAM" id="SSF53474">
    <property type="entry name" value="alpha/beta-Hydrolases"/>
    <property type="match status" value="2"/>
</dbReference>
<dbReference type="Gene3D" id="3.40.50.1820">
    <property type="entry name" value="alpha/beta hydrolase"/>
    <property type="match status" value="1"/>
</dbReference>
<dbReference type="InterPro" id="IPR029058">
    <property type="entry name" value="AB_hydrolase_fold"/>
</dbReference>
<dbReference type="RefSeq" id="WP_013225589.1">
    <property type="nucleotide sequence ID" value="NC_014318.1"/>
</dbReference>
<dbReference type="EMBL" id="CP002000">
    <property type="protein sequence ID" value="ADJ45517.1"/>
    <property type="molecule type" value="Genomic_DNA"/>
</dbReference>
<dbReference type="AlphaFoldDB" id="A0A0H3D5G5"/>
<dbReference type="GeneID" id="92871481"/>
<dbReference type="PATRIC" id="fig|749927.5.peg.3866"/>
<dbReference type="Proteomes" id="UP000000328">
    <property type="component" value="Chromosome"/>
</dbReference>
<evidence type="ECO:0000256" key="1">
    <source>
        <dbReference type="ARBA" id="ARBA00022729"/>
    </source>
</evidence>
<dbReference type="PANTHER" id="PTHR43037">
    <property type="entry name" value="UNNAMED PRODUCT-RELATED"/>
    <property type="match status" value="1"/>
</dbReference>
<organism evidence="4 5">
    <name type="scientific">Amycolatopsis mediterranei (strain U-32)</name>
    <dbReference type="NCBI Taxonomy" id="749927"/>
    <lineage>
        <taxon>Bacteria</taxon>
        <taxon>Bacillati</taxon>
        <taxon>Actinomycetota</taxon>
        <taxon>Actinomycetes</taxon>
        <taxon>Pseudonocardiales</taxon>
        <taxon>Pseudonocardiaceae</taxon>
        <taxon>Amycolatopsis</taxon>
    </lineage>
</organism>
<dbReference type="HOGENOM" id="CLU_027551_1_1_11"/>
<feature type="signal peptide" evidence="3">
    <location>
        <begin position="1"/>
        <end position="27"/>
    </location>
</feature>
<sequence>MASRTAVFVTTLLIGLAALLAPGTARAASLQQVKDFGYNPSGIKMFVYVPARVAARPAVVVGVHWCHGTAQDFYAGTQYASLADRYGFIVIYPSAVSSDGCWDVHSPAVLRHDGGGDAQGIVSMVKYVQQRYHGDPARTFVTGHSSGGMMTNVLLGSYPDVFRAGASFAGVPFGCFAGPASWNTDCAEGRIDKTAQQWGDLVRSAYPGYRGPRPRVQLWHGTEDDVLRFANFGEAIDQWTNVLGVSATPTSTEYNTPRSTWTRTRYGSRVEAIREQGQPHNLQILADEVIRFFGIGQSAGT</sequence>
<reference evidence="4 5" key="1">
    <citation type="journal article" date="2010" name="Cell Res.">
        <title>Complete genome sequence of the rifamycin SV-producing Amycolatopsis mediterranei U32 revealed its genetic characteristics in phylogeny and metabolism.</title>
        <authorList>
            <person name="Zhao W."/>
            <person name="Zhong Y."/>
            <person name="Yuan H."/>
            <person name="Wang J."/>
            <person name="Zheng H."/>
            <person name="Wang Y."/>
            <person name="Cen X."/>
            <person name="Xu F."/>
            <person name="Bai J."/>
            <person name="Han X."/>
            <person name="Lu G."/>
            <person name="Zhu Y."/>
            <person name="Shao Z."/>
            <person name="Yan H."/>
            <person name="Li C."/>
            <person name="Peng N."/>
            <person name="Zhang Z."/>
            <person name="Zhang Y."/>
            <person name="Lin W."/>
            <person name="Fan Y."/>
            <person name="Qin Z."/>
            <person name="Hu Y."/>
            <person name="Zhu B."/>
            <person name="Wang S."/>
            <person name="Ding X."/>
            <person name="Zhao G.P."/>
        </authorList>
    </citation>
    <scope>NUCLEOTIDE SEQUENCE [LARGE SCALE GENOMIC DNA]</scope>
    <source>
        <strain evidence="5">U-32</strain>
    </source>
</reference>
<dbReference type="NCBIfam" id="TIGR01840">
    <property type="entry name" value="esterase_phb"/>
    <property type="match status" value="1"/>
</dbReference>
<accession>A0A0H3D5G5</accession>
<protein>
    <submittedName>
        <fullName evidence="4">Esterase/lipase</fullName>
    </submittedName>
</protein>
<gene>
    <name evidence="4" type="ordered locus">AMED_3738</name>
</gene>
<feature type="chain" id="PRO_5002607137" evidence="3">
    <location>
        <begin position="28"/>
        <end position="301"/>
    </location>
</feature>
<evidence type="ECO:0000313" key="5">
    <source>
        <dbReference type="Proteomes" id="UP000000328"/>
    </source>
</evidence>
<name>A0A0H3D5G5_AMYMU</name>
<dbReference type="GO" id="GO:0005576">
    <property type="term" value="C:extracellular region"/>
    <property type="evidence" value="ECO:0007669"/>
    <property type="project" value="InterPro"/>
</dbReference>
<dbReference type="InterPro" id="IPR010126">
    <property type="entry name" value="Esterase_phb"/>
</dbReference>
<keyword evidence="2" id="KW-0378">Hydrolase</keyword>
<dbReference type="Pfam" id="PF10503">
    <property type="entry name" value="Esterase_PHB"/>
    <property type="match status" value="1"/>
</dbReference>
<proteinExistence type="predicted"/>
<dbReference type="eggNOG" id="COG3509">
    <property type="taxonomic scope" value="Bacteria"/>
</dbReference>
<keyword evidence="1 3" id="KW-0732">Signal</keyword>
<dbReference type="InterPro" id="IPR050955">
    <property type="entry name" value="Plant_Biomass_Hydrol_Est"/>
</dbReference>
<dbReference type="GO" id="GO:0016787">
    <property type="term" value="F:hydrolase activity"/>
    <property type="evidence" value="ECO:0007669"/>
    <property type="project" value="UniProtKB-KW"/>
</dbReference>
<evidence type="ECO:0000313" key="4">
    <source>
        <dbReference type="EMBL" id="ADJ45517.1"/>
    </source>
</evidence>